<sequence>MGIAWGSFGIVSLVSLAAGVAVVVLLAVALVGLSARAKQPVGGPTDGAKPGLSPAAGTAVAAVCLLAVVAIVGYGLYVIVS</sequence>
<evidence type="ECO:0000256" key="1">
    <source>
        <dbReference type="SAM" id="Phobius"/>
    </source>
</evidence>
<keyword evidence="1" id="KW-0472">Membrane</keyword>
<feature type="transmembrane region" description="Helical" evidence="1">
    <location>
        <begin position="55"/>
        <end position="80"/>
    </location>
</feature>
<evidence type="ECO:0000313" key="2">
    <source>
        <dbReference type="EMBL" id="GEL26245.1"/>
    </source>
</evidence>
<name>A0A511DN53_9PSEU</name>
<dbReference type="AlphaFoldDB" id="A0A511DN53"/>
<dbReference type="RefSeq" id="WP_186817187.1">
    <property type="nucleotide sequence ID" value="NZ_BJVJ01000081.1"/>
</dbReference>
<protein>
    <submittedName>
        <fullName evidence="2">Uncharacterized protein</fullName>
    </submittedName>
</protein>
<reference evidence="2 3" key="1">
    <citation type="submission" date="2019-07" db="EMBL/GenBank/DDBJ databases">
        <title>Whole genome shotgun sequence of Pseudonocardia sulfidoxydans NBRC 16205.</title>
        <authorList>
            <person name="Hosoyama A."/>
            <person name="Uohara A."/>
            <person name="Ohji S."/>
            <person name="Ichikawa N."/>
        </authorList>
    </citation>
    <scope>NUCLEOTIDE SEQUENCE [LARGE SCALE GENOMIC DNA]</scope>
    <source>
        <strain evidence="2 3">NBRC 16205</strain>
    </source>
</reference>
<proteinExistence type="predicted"/>
<keyword evidence="1" id="KW-0812">Transmembrane</keyword>
<organism evidence="2 3">
    <name type="scientific">Pseudonocardia sulfidoxydans NBRC 16205</name>
    <dbReference type="NCBI Taxonomy" id="1223511"/>
    <lineage>
        <taxon>Bacteria</taxon>
        <taxon>Bacillati</taxon>
        <taxon>Actinomycetota</taxon>
        <taxon>Actinomycetes</taxon>
        <taxon>Pseudonocardiales</taxon>
        <taxon>Pseudonocardiaceae</taxon>
        <taxon>Pseudonocardia</taxon>
    </lineage>
</organism>
<keyword evidence="1" id="KW-1133">Transmembrane helix</keyword>
<evidence type="ECO:0000313" key="3">
    <source>
        <dbReference type="Proteomes" id="UP000321685"/>
    </source>
</evidence>
<accession>A0A511DN53</accession>
<keyword evidence="3" id="KW-1185">Reference proteome</keyword>
<gene>
    <name evidence="2" type="ORF">PSU4_51990</name>
</gene>
<dbReference type="EMBL" id="BJVJ01000081">
    <property type="protein sequence ID" value="GEL26245.1"/>
    <property type="molecule type" value="Genomic_DNA"/>
</dbReference>
<feature type="transmembrane region" description="Helical" evidence="1">
    <location>
        <begin position="7"/>
        <end position="35"/>
    </location>
</feature>
<comment type="caution">
    <text evidence="2">The sequence shown here is derived from an EMBL/GenBank/DDBJ whole genome shotgun (WGS) entry which is preliminary data.</text>
</comment>
<dbReference type="Proteomes" id="UP000321685">
    <property type="component" value="Unassembled WGS sequence"/>
</dbReference>